<name>A0AA48ZM13_9CAUD</name>
<protein>
    <submittedName>
        <fullName evidence="1">Uncharacterized protein</fullName>
    </submittedName>
</protein>
<dbReference type="Proteomes" id="UP001179220">
    <property type="component" value="Segment"/>
</dbReference>
<proteinExistence type="predicted"/>
<dbReference type="GeneID" id="64368071"/>
<dbReference type="EMBL" id="MT498042">
    <property type="protein sequence ID" value="QKY78931.1"/>
    <property type="molecule type" value="Genomic_DNA"/>
</dbReference>
<keyword evidence="2" id="KW-1185">Reference proteome</keyword>
<evidence type="ECO:0000313" key="1">
    <source>
        <dbReference type="EMBL" id="QKY78931.1"/>
    </source>
</evidence>
<evidence type="ECO:0000313" key="2">
    <source>
        <dbReference type="Proteomes" id="UP001179220"/>
    </source>
</evidence>
<dbReference type="RefSeq" id="YP_010052261.1">
    <property type="nucleotide sequence ID" value="NC_054454.1"/>
</dbReference>
<reference evidence="1" key="1">
    <citation type="submission" date="2020-05" db="EMBL/GenBank/DDBJ databases">
        <authorList>
            <person name="Baban N."/>
            <person name="Bartek K."/>
            <person name="Buck J."/>
            <person name="Buttarazzi M."/>
            <person name="Cho H."/>
            <person name="Goldberg A."/>
            <person name="Lin C."/>
            <person name="Lin Z."/>
            <person name="Mansi R."/>
            <person name="Matsil R."/>
            <person name="Moran J."/>
            <person name="Nah C."/>
            <person name="Ngai W."/>
            <person name="Perone T."/>
            <person name="Shah S."/>
            <person name="Mohammed H.T."/>
            <person name="Kenna M."/>
            <person name="Ware V."/>
            <person name="Garlena R.A."/>
            <person name="Russell D.A."/>
            <person name="Pope W.H."/>
            <person name="Jacobs-Sera D."/>
            <person name="Hatfull G.F."/>
        </authorList>
    </citation>
    <scope>NUCLEOTIDE SEQUENCE</scope>
</reference>
<accession>A0AA48ZM13</accession>
<dbReference type="KEGG" id="vg:64368071"/>
<gene>
    <name evidence="1" type="primary">54</name>
    <name evidence="1" type="ORF">SEA_REBEL_54</name>
</gene>
<sequence>MKRTEYAYVAARINPDHSQNLGDYSIGRRGSGQHYHYDSKNRRLINRTALVVITRNSRIYNECLKAIGRLQAEEVPGGQ</sequence>
<organism evidence="1 2">
    <name type="scientific">Mycobacterium phage Rebel</name>
    <dbReference type="NCBI Taxonomy" id="2743932"/>
    <lineage>
        <taxon>Viruses</taxon>
        <taxon>Duplodnaviria</taxon>
        <taxon>Heunggongvirae</taxon>
        <taxon>Uroviricota</taxon>
        <taxon>Caudoviricetes</taxon>
        <taxon>Nclasvirinae</taxon>
        <taxon>Charlievirus</taxon>
        <taxon>Charlievirus Rebel</taxon>
    </lineage>
</organism>